<evidence type="ECO:0000313" key="7">
    <source>
        <dbReference type="Proteomes" id="UP000229504"/>
    </source>
</evidence>
<dbReference type="InterPro" id="IPR042216">
    <property type="entry name" value="MitoNEET_CISD"/>
</dbReference>
<keyword evidence="2" id="KW-0479">Metal-binding</keyword>
<sequence>MQSGKPLLNPLLGFHPNYTGPAMADDSLPILPEVRLVKAGETHHLCRCGHSPEMPDCPPDCAQSLILQPEREQRLLLCRCSRSASLPYCDGSHSPPASGLADRWRRFFGAR</sequence>
<dbReference type="GO" id="GO:0046872">
    <property type="term" value="F:metal ion binding"/>
    <property type="evidence" value="ECO:0007669"/>
    <property type="project" value="UniProtKB-KW"/>
</dbReference>
<evidence type="ECO:0000256" key="3">
    <source>
        <dbReference type="ARBA" id="ARBA00023004"/>
    </source>
</evidence>
<organism evidence="6 7">
    <name type="scientific">Pseudomonas sediminis</name>
    <dbReference type="NCBI Taxonomy" id="1691904"/>
    <lineage>
        <taxon>Bacteria</taxon>
        <taxon>Pseudomonadati</taxon>
        <taxon>Pseudomonadota</taxon>
        <taxon>Gammaproteobacteria</taxon>
        <taxon>Pseudomonadales</taxon>
        <taxon>Pseudomonadaceae</taxon>
        <taxon>Pseudomonas</taxon>
    </lineage>
</organism>
<dbReference type="RefSeq" id="WP_099526536.1">
    <property type="nucleotide sequence ID" value="NZ_NIQU01000011.1"/>
</dbReference>
<keyword evidence="3" id="KW-0408">Iron</keyword>
<evidence type="ECO:0000256" key="1">
    <source>
        <dbReference type="ARBA" id="ARBA00022714"/>
    </source>
</evidence>
<accession>A0A2G5FDG4</accession>
<dbReference type="GO" id="GO:0005737">
    <property type="term" value="C:cytoplasm"/>
    <property type="evidence" value="ECO:0007669"/>
    <property type="project" value="UniProtKB-ARBA"/>
</dbReference>
<dbReference type="EMBL" id="NIQU01000011">
    <property type="protein sequence ID" value="PIA66013.1"/>
    <property type="molecule type" value="Genomic_DNA"/>
</dbReference>
<dbReference type="AlphaFoldDB" id="A0A2G5FDG4"/>
<comment type="caution">
    <text evidence="6">The sequence shown here is derived from an EMBL/GenBank/DDBJ whole genome shotgun (WGS) entry which is preliminary data.</text>
</comment>
<dbReference type="InterPro" id="IPR018967">
    <property type="entry name" value="FeS-contain_CDGSH-typ"/>
</dbReference>
<evidence type="ECO:0000256" key="2">
    <source>
        <dbReference type="ARBA" id="ARBA00022723"/>
    </source>
</evidence>
<reference evidence="7" key="1">
    <citation type="submission" date="2017-06" db="EMBL/GenBank/DDBJ databases">
        <authorList>
            <person name="Rastogi G."/>
            <person name="Vaishampayan P."/>
            <person name="Seuylemezian A."/>
        </authorList>
    </citation>
    <scope>NUCLEOTIDE SEQUENCE [LARGE SCALE GENOMIC DNA]</scope>
    <source>
        <strain evidence="7">PI11</strain>
    </source>
</reference>
<gene>
    <name evidence="6" type="ORF">CDO35_20925</name>
</gene>
<dbReference type="GO" id="GO:0051537">
    <property type="term" value="F:2 iron, 2 sulfur cluster binding"/>
    <property type="evidence" value="ECO:0007669"/>
    <property type="project" value="UniProtKB-KW"/>
</dbReference>
<evidence type="ECO:0000256" key="4">
    <source>
        <dbReference type="ARBA" id="ARBA00023014"/>
    </source>
</evidence>
<dbReference type="Gene3D" id="3.40.5.90">
    <property type="entry name" value="CDGSH iron-sulfur domain, mitoNEET-type"/>
    <property type="match status" value="1"/>
</dbReference>
<dbReference type="Pfam" id="PF09360">
    <property type="entry name" value="zf-CDGSH"/>
    <property type="match status" value="1"/>
</dbReference>
<keyword evidence="1" id="KW-0001">2Fe-2S</keyword>
<evidence type="ECO:0000313" key="6">
    <source>
        <dbReference type="EMBL" id="PIA66013.1"/>
    </source>
</evidence>
<protein>
    <recommendedName>
        <fullName evidence="5">Iron-binding zinc finger CDGSH type domain-containing protein</fullName>
    </recommendedName>
</protein>
<dbReference type="Proteomes" id="UP000229504">
    <property type="component" value="Unassembled WGS sequence"/>
</dbReference>
<dbReference type="PANTHER" id="PTHR46491:SF3">
    <property type="entry name" value="CDGSH IRON-SULFUR DOMAIN-CONTAINING PROTEIN 3, MITOCHONDRIAL"/>
    <property type="match status" value="1"/>
</dbReference>
<proteinExistence type="predicted"/>
<feature type="domain" description="Iron-binding zinc finger CDGSH type" evidence="5">
    <location>
        <begin position="71"/>
        <end position="94"/>
    </location>
</feature>
<evidence type="ECO:0000259" key="5">
    <source>
        <dbReference type="Pfam" id="PF09360"/>
    </source>
</evidence>
<name>A0A2G5FDG4_9PSED</name>
<dbReference type="PANTHER" id="PTHR46491">
    <property type="entry name" value="CDGSH IRON SULFUR DOMAIN PROTEIN HOMOLOG"/>
    <property type="match status" value="1"/>
</dbReference>
<keyword evidence="4" id="KW-0411">Iron-sulfur</keyword>
<dbReference type="InterPro" id="IPR052950">
    <property type="entry name" value="CISD"/>
</dbReference>